<reference evidence="2" key="1">
    <citation type="journal article" date="2012" name="PLoS ONE">
        <title>Gene sets for utilization of primary and secondary nutrition supplies in the distal gut of endangered iberian lynx.</title>
        <authorList>
            <person name="Alcaide M."/>
            <person name="Messina E."/>
            <person name="Richter M."/>
            <person name="Bargiela R."/>
            <person name="Peplies J."/>
            <person name="Huws S.A."/>
            <person name="Newbold C.J."/>
            <person name="Golyshin P.N."/>
            <person name="Simon M.A."/>
            <person name="Lopez G."/>
            <person name="Yakimov M.M."/>
            <person name="Ferrer M."/>
        </authorList>
    </citation>
    <scope>NUCLEOTIDE SEQUENCE</scope>
</reference>
<gene>
    <name evidence="2" type="ORF">EVA_11684</name>
</gene>
<dbReference type="EMBL" id="AMCI01003478">
    <property type="protein sequence ID" value="EJX00209.1"/>
    <property type="molecule type" value="Genomic_DNA"/>
</dbReference>
<evidence type="ECO:0000256" key="1">
    <source>
        <dbReference type="SAM" id="MobiDB-lite"/>
    </source>
</evidence>
<evidence type="ECO:0000313" key="2">
    <source>
        <dbReference type="EMBL" id="EJX00209.1"/>
    </source>
</evidence>
<proteinExistence type="predicted"/>
<accession>J9G053</accession>
<name>J9G053_9ZZZZ</name>
<comment type="caution">
    <text evidence="2">The sequence shown here is derived from an EMBL/GenBank/DDBJ whole genome shotgun (WGS) entry which is preliminary data.</text>
</comment>
<dbReference type="AlphaFoldDB" id="J9G053"/>
<feature type="region of interest" description="Disordered" evidence="1">
    <location>
        <begin position="23"/>
        <end position="45"/>
    </location>
</feature>
<sequence>MSTYILPHHTHPSLSCVRADGRHYLHPHLPHPDHQPNLDQDSPWS</sequence>
<protein>
    <submittedName>
        <fullName evidence="2">Uncharacterized protein</fullName>
    </submittedName>
</protein>
<organism evidence="2">
    <name type="scientific">gut metagenome</name>
    <dbReference type="NCBI Taxonomy" id="749906"/>
    <lineage>
        <taxon>unclassified sequences</taxon>
        <taxon>metagenomes</taxon>
        <taxon>organismal metagenomes</taxon>
    </lineage>
</organism>